<reference evidence="2 3" key="1">
    <citation type="submission" date="2023-11" db="EMBL/GenBank/DDBJ databases">
        <title>Draft genome of Azohydromonas lata strain H1 (DSM1123), a polyhydroxyalkanoate producer.</title>
        <authorList>
            <person name="Traversa D."/>
            <person name="D'Addabbo P."/>
            <person name="Pazzani C."/>
            <person name="Manzari C."/>
            <person name="Chiara M."/>
            <person name="Scrascia M."/>
        </authorList>
    </citation>
    <scope>NUCLEOTIDE SEQUENCE [LARGE SCALE GENOMIC DNA]</scope>
    <source>
        <strain evidence="2 3">H1</strain>
    </source>
</reference>
<protein>
    <submittedName>
        <fullName evidence="2">TrbM/KikA/MpfK family conjugal transfer protein</fullName>
    </submittedName>
</protein>
<name>A0ABU5IK53_9BURK</name>
<dbReference type="Proteomes" id="UP001293718">
    <property type="component" value="Unassembled WGS sequence"/>
</dbReference>
<gene>
    <name evidence="2" type="ORF">SM757_22145</name>
</gene>
<keyword evidence="1" id="KW-0732">Signal</keyword>
<keyword evidence="3" id="KW-1185">Reference proteome</keyword>
<evidence type="ECO:0000313" key="2">
    <source>
        <dbReference type="EMBL" id="MDZ5459282.1"/>
    </source>
</evidence>
<comment type="caution">
    <text evidence="2">The sequence shown here is derived from an EMBL/GenBank/DDBJ whole genome shotgun (WGS) entry which is preliminary data.</text>
</comment>
<dbReference type="RefSeq" id="WP_322467063.1">
    <property type="nucleotide sequence ID" value="NZ_JAXOJX010000041.1"/>
</dbReference>
<feature type="signal peptide" evidence="1">
    <location>
        <begin position="1"/>
        <end position="19"/>
    </location>
</feature>
<dbReference type="EMBL" id="JAXOJX010000041">
    <property type="protein sequence ID" value="MDZ5459282.1"/>
    <property type="molecule type" value="Genomic_DNA"/>
</dbReference>
<accession>A0ABU5IK53</accession>
<evidence type="ECO:0000313" key="3">
    <source>
        <dbReference type="Proteomes" id="UP001293718"/>
    </source>
</evidence>
<sequence length="189" mass="20510">MKLLILAAAAACFSGGASAQMFTGDTKLSCEAILCLSSGVRPGECQPSLSRYFGIHRRKLRDTFRARLDFLNLCPVAQQTPEMRSLVAAMSQGAGRCDAPYLNATLSYGGGMDGGPVYIGNTMPGYCQALYGHAYSGYQSTSTLPVYVGMPERGGYWVEAWDYERALAEYNARIAAEDAANSGNGWWWR</sequence>
<feature type="chain" id="PRO_5045136454" evidence="1">
    <location>
        <begin position="20"/>
        <end position="189"/>
    </location>
</feature>
<evidence type="ECO:0000256" key="1">
    <source>
        <dbReference type="SAM" id="SignalP"/>
    </source>
</evidence>
<proteinExistence type="predicted"/>
<dbReference type="Pfam" id="PF07424">
    <property type="entry name" value="TrbM"/>
    <property type="match status" value="1"/>
</dbReference>
<organism evidence="2 3">
    <name type="scientific">Azohydromonas lata</name>
    <dbReference type="NCBI Taxonomy" id="45677"/>
    <lineage>
        <taxon>Bacteria</taxon>
        <taxon>Pseudomonadati</taxon>
        <taxon>Pseudomonadota</taxon>
        <taxon>Betaproteobacteria</taxon>
        <taxon>Burkholderiales</taxon>
        <taxon>Sphaerotilaceae</taxon>
        <taxon>Azohydromonas</taxon>
    </lineage>
</organism>
<dbReference type="InterPro" id="IPR009989">
    <property type="entry name" value="TrbM"/>
</dbReference>
<dbReference type="NCBIfam" id="NF010468">
    <property type="entry name" value="PRK13893.1"/>
    <property type="match status" value="1"/>
</dbReference>